<proteinExistence type="predicted"/>
<dbReference type="EMBL" id="CAADFM010000063">
    <property type="protein sequence ID" value="VFK11998.1"/>
    <property type="molecule type" value="Genomic_DNA"/>
</dbReference>
<gene>
    <name evidence="1" type="ORF">BECKLPF1236A_GA0070988_100634</name>
    <name evidence="2" type="ORF">BECKLPF1236C_GA0070990_100564</name>
</gene>
<organism evidence="1">
    <name type="scientific">Candidatus Kentrum sp. LPFa</name>
    <dbReference type="NCBI Taxonomy" id="2126335"/>
    <lineage>
        <taxon>Bacteria</taxon>
        <taxon>Pseudomonadati</taxon>
        <taxon>Pseudomonadota</taxon>
        <taxon>Gammaproteobacteria</taxon>
        <taxon>Candidatus Kentrum</taxon>
    </lineage>
</organism>
<evidence type="ECO:0000313" key="1">
    <source>
        <dbReference type="EMBL" id="VFK11998.1"/>
    </source>
</evidence>
<name>A0A450W4Q9_9GAMM</name>
<accession>A0A450W4Q9</accession>
<reference evidence="1" key="1">
    <citation type="submission" date="2019-02" db="EMBL/GenBank/DDBJ databases">
        <authorList>
            <person name="Gruber-Vodicka R. H."/>
            <person name="Seah K. B. B."/>
        </authorList>
    </citation>
    <scope>NUCLEOTIDE SEQUENCE</scope>
    <source>
        <strain evidence="1">BECK_S312</strain>
        <strain evidence="2">BECK_S426</strain>
    </source>
</reference>
<protein>
    <submittedName>
        <fullName evidence="1">Uncharacterized protein</fullName>
    </submittedName>
</protein>
<dbReference type="AlphaFoldDB" id="A0A450W4Q9"/>
<sequence>MRRPQPPHAFGSFFGFGYAELGIGKQKFRKNRRPRKEPPVWILLLRANMFTYRKNKNYWRPIGCRVDK</sequence>
<dbReference type="EMBL" id="CAADFP010000056">
    <property type="protein sequence ID" value="VFK28005.1"/>
    <property type="molecule type" value="Genomic_DNA"/>
</dbReference>
<evidence type="ECO:0000313" key="2">
    <source>
        <dbReference type="EMBL" id="VFK28005.1"/>
    </source>
</evidence>